<dbReference type="InterPro" id="IPR024403">
    <property type="entry name" value="DHOase_cat"/>
</dbReference>
<keyword evidence="5 6" id="KW-0665">Pyrimidine biosynthesis</keyword>
<feature type="binding site" evidence="6">
    <location>
        <position position="66"/>
    </location>
    <ligand>
        <name>Zn(2+)</name>
        <dbReference type="ChEBI" id="CHEBI:29105"/>
        <label>1</label>
    </ligand>
</feature>
<dbReference type="SUPFAM" id="SSF51556">
    <property type="entry name" value="Metallo-dependent hydrolases"/>
    <property type="match status" value="1"/>
</dbReference>
<feature type="binding site" evidence="6">
    <location>
        <position position="68"/>
    </location>
    <ligand>
        <name>Zn(2+)</name>
        <dbReference type="ChEBI" id="CHEBI:29105"/>
        <label>1</label>
    </ligand>
</feature>
<dbReference type="InterPro" id="IPR004722">
    <property type="entry name" value="DHOase"/>
</dbReference>
<dbReference type="OrthoDB" id="9803027at2"/>
<dbReference type="PANTHER" id="PTHR43668:SF2">
    <property type="entry name" value="ALLANTOINASE"/>
    <property type="match status" value="1"/>
</dbReference>
<dbReference type="HAMAP" id="MF_00220_B">
    <property type="entry name" value="PyrC_classI_B"/>
    <property type="match status" value="1"/>
</dbReference>
<keyword evidence="9" id="KW-1185">Reference proteome</keyword>
<dbReference type="RefSeq" id="WP_013259448.1">
    <property type="nucleotide sequence ID" value="NC_014365.1"/>
</dbReference>
<comment type="pathway">
    <text evidence="6">Pyrimidine metabolism; UMP biosynthesis via de novo pathway; (S)-dihydroorotate from bicarbonate: step 3/3.</text>
</comment>
<dbReference type="EC" id="3.5.2.3" evidence="6"/>
<feature type="binding site" evidence="6">
    <location>
        <position position="158"/>
    </location>
    <ligand>
        <name>Zn(2+)</name>
        <dbReference type="ChEBI" id="CHEBI:29105"/>
        <label>1</label>
    </ligand>
</feature>
<dbReference type="Gene3D" id="3.20.20.140">
    <property type="entry name" value="Metal-dependent hydrolases"/>
    <property type="match status" value="1"/>
</dbReference>
<dbReference type="EMBL" id="CP002085">
    <property type="protein sequence ID" value="ADK86009.1"/>
    <property type="molecule type" value="Genomic_DNA"/>
</dbReference>
<feature type="binding site" evidence="6">
    <location>
        <position position="311"/>
    </location>
    <ligand>
        <name>Zn(2+)</name>
        <dbReference type="ChEBI" id="CHEBI:29105"/>
        <label>1</label>
    </ligand>
</feature>
<evidence type="ECO:0000256" key="1">
    <source>
        <dbReference type="ARBA" id="ARBA00002368"/>
    </source>
</evidence>
<dbReference type="PROSITE" id="PS00482">
    <property type="entry name" value="DIHYDROOROTASE_1"/>
    <property type="match status" value="1"/>
</dbReference>
<dbReference type="UniPathway" id="UPA00070">
    <property type="reaction ID" value="UER00117"/>
</dbReference>
<dbReference type="InterPro" id="IPR011059">
    <property type="entry name" value="Metal-dep_hydrolase_composite"/>
</dbReference>
<dbReference type="Pfam" id="PF12890">
    <property type="entry name" value="DHOase"/>
    <property type="match status" value="1"/>
</dbReference>
<dbReference type="InterPro" id="IPR032466">
    <property type="entry name" value="Metal_Hydrolase"/>
</dbReference>
<sequence>MPSTANQELLLKNGRLLCPAGGLDEVGDLLMAGGRIAAVGGDINAPGARVIDCAGLIVAPGLIDIHVHLREPGQEYKEDIASGARAAAAGGFTAVACMPNTSPTNDCKAVTELILRRAAAAGQARVYPIGAITVGLGGEMLSEMADLRDAGCPAVSDDGRPVADSRLLRRAMEYASGLGLVVVCHSEDMRLSAGGAMHEGPTATRLGLAGIPAEAEALAIERDIALAALAGARVHIAHVSCAGSVAAVRRAKEAGQNVSAETCPHYLTLCDEDVGDYDTHRKMNPPLRSRDDVAAVRQGLADGTIDVLATDHAPHSSLEKLVEFDKALFGVTGLETALGVGLELVDEGALSLKRLIEAMSAAPARALNLPGGALKLNEPADVTVIDAARPWVVEPARMLSKSRNTPFAGRRLPGRAVLTIRDGRVIYQLEGFAA</sequence>
<dbReference type="GO" id="GO:0004151">
    <property type="term" value="F:dihydroorotase activity"/>
    <property type="evidence" value="ECO:0007669"/>
    <property type="project" value="UniProtKB-UniRule"/>
</dbReference>
<feature type="binding site" evidence="6">
    <location>
        <position position="100"/>
    </location>
    <ligand>
        <name>substrate</name>
    </ligand>
</feature>
<dbReference type="GO" id="GO:0005737">
    <property type="term" value="C:cytoplasm"/>
    <property type="evidence" value="ECO:0007669"/>
    <property type="project" value="TreeGrafter"/>
</dbReference>
<dbReference type="InterPro" id="IPR050138">
    <property type="entry name" value="DHOase/Allantoinase_Hydrolase"/>
</dbReference>
<dbReference type="PROSITE" id="PS00483">
    <property type="entry name" value="DIHYDROOROTASE_2"/>
    <property type="match status" value="1"/>
</dbReference>
<evidence type="ECO:0000259" key="7">
    <source>
        <dbReference type="Pfam" id="PF12890"/>
    </source>
</evidence>
<evidence type="ECO:0000256" key="2">
    <source>
        <dbReference type="ARBA" id="ARBA00010286"/>
    </source>
</evidence>
<keyword evidence="6" id="KW-0862">Zinc</keyword>
<comment type="similarity">
    <text evidence="2 6">Belongs to the metallo-dependent hydrolases superfamily. DHOase family. Class I DHOase subfamily.</text>
</comment>
<evidence type="ECO:0000313" key="8">
    <source>
        <dbReference type="EMBL" id="ADK86009.1"/>
    </source>
</evidence>
<dbReference type="SUPFAM" id="SSF51338">
    <property type="entry name" value="Composite domain of metallo-dependent hydrolases"/>
    <property type="match status" value="1"/>
</dbReference>
<comment type="cofactor">
    <cofactor evidence="6">
        <name>Zn(2+)</name>
        <dbReference type="ChEBI" id="CHEBI:29105"/>
    </cofactor>
    <text evidence="6">Binds 2 Zn(2+) ions per subunit.</text>
</comment>
<dbReference type="NCBIfam" id="TIGR00857">
    <property type="entry name" value="pyrC_multi"/>
    <property type="match status" value="1"/>
</dbReference>
<reference evidence="8 9" key="1">
    <citation type="journal article" date="2010" name="Stand. Genomic Sci.">
        <title>Complete genome sequence of Desulfarculus baarsii type strain (2st14).</title>
        <authorList>
            <person name="Sun H."/>
            <person name="Spring S."/>
            <person name="Lapidus A."/>
            <person name="Davenport K."/>
            <person name="Del Rio T.G."/>
            <person name="Tice H."/>
            <person name="Nolan M."/>
            <person name="Copeland A."/>
            <person name="Cheng J.F."/>
            <person name="Lucas S."/>
            <person name="Tapia R."/>
            <person name="Goodwin L."/>
            <person name="Pitluck S."/>
            <person name="Ivanova N."/>
            <person name="Pagani I."/>
            <person name="Mavromatis K."/>
            <person name="Ovchinnikova G."/>
            <person name="Pati A."/>
            <person name="Chen A."/>
            <person name="Palaniappan K."/>
            <person name="Hauser L."/>
            <person name="Chang Y.J."/>
            <person name="Jeffries C.D."/>
            <person name="Detter J.C."/>
            <person name="Han C."/>
            <person name="Rohde M."/>
            <person name="Brambilla E."/>
            <person name="Goker M."/>
            <person name="Woyke T."/>
            <person name="Bristow J."/>
            <person name="Eisen J.A."/>
            <person name="Markowitz V."/>
            <person name="Hugenholtz P."/>
            <person name="Kyrpides N.C."/>
            <person name="Klenk H.P."/>
            <person name="Land M."/>
        </authorList>
    </citation>
    <scope>NUCLEOTIDE SEQUENCE [LARGE SCALE GENOMIC DNA]</scope>
    <source>
        <strain evidence="9">ATCC 33931 / DSM 2075 / LMG 7858 / VKM B-1802 / 2st14</strain>
    </source>
</reference>
<dbReference type="KEGG" id="dbr:Deba_2655"/>
<dbReference type="Proteomes" id="UP000009047">
    <property type="component" value="Chromosome"/>
</dbReference>
<feature type="binding site" evidence="6">
    <location>
        <begin position="68"/>
        <end position="70"/>
    </location>
    <ligand>
        <name>substrate</name>
    </ligand>
</feature>
<name>E1QKB6_DESB2</name>
<organism evidence="8 9">
    <name type="scientific">Desulfarculus baarsii (strain ATCC 33931 / DSM 2075 / LMG 7858 / VKM B-1802 / 2st14)</name>
    <dbReference type="NCBI Taxonomy" id="644282"/>
    <lineage>
        <taxon>Bacteria</taxon>
        <taxon>Pseudomonadati</taxon>
        <taxon>Thermodesulfobacteriota</taxon>
        <taxon>Desulfarculia</taxon>
        <taxon>Desulfarculales</taxon>
        <taxon>Desulfarculaceae</taxon>
        <taxon>Desulfarculus</taxon>
    </lineage>
</organism>
<accession>E1QKB6</accession>
<dbReference type="PANTHER" id="PTHR43668">
    <property type="entry name" value="ALLANTOINASE"/>
    <property type="match status" value="1"/>
</dbReference>
<dbReference type="HOGENOM" id="CLU_015572_1_0_7"/>
<keyword evidence="4 6" id="KW-0378">Hydrolase</keyword>
<feature type="active site" evidence="6">
    <location>
        <position position="311"/>
    </location>
</feature>
<feature type="binding site" evidence="6">
    <location>
        <begin position="329"/>
        <end position="330"/>
    </location>
    <ligand>
        <name>substrate</name>
    </ligand>
</feature>
<gene>
    <name evidence="6" type="primary">pyrC</name>
    <name evidence="8" type="ordered locus">Deba_2655</name>
</gene>
<proteinExistence type="inferred from homology"/>
<feature type="binding site" evidence="6">
    <location>
        <position position="185"/>
    </location>
    <ligand>
        <name>Zn(2+)</name>
        <dbReference type="ChEBI" id="CHEBI:29105"/>
        <label>2</label>
    </ligand>
</feature>
<keyword evidence="3 6" id="KW-0479">Metal-binding</keyword>
<dbReference type="AlphaFoldDB" id="E1QKB6"/>
<feature type="binding site" evidence="6">
    <location>
        <position position="315"/>
    </location>
    <ligand>
        <name>substrate</name>
    </ligand>
</feature>
<dbReference type="GO" id="GO:0008270">
    <property type="term" value="F:zinc ion binding"/>
    <property type="evidence" value="ECO:0007669"/>
    <property type="project" value="UniProtKB-UniRule"/>
</dbReference>
<dbReference type="InterPro" id="IPR002195">
    <property type="entry name" value="Dihydroorotase_CS"/>
</dbReference>
<feature type="binding site" evidence="6">
    <location>
        <position position="238"/>
    </location>
    <ligand>
        <name>Zn(2+)</name>
        <dbReference type="ChEBI" id="CHEBI:29105"/>
        <label>2</label>
    </ligand>
</feature>
<feature type="domain" description="Dihydroorotase catalytic" evidence="7">
    <location>
        <begin position="57"/>
        <end position="241"/>
    </location>
</feature>
<evidence type="ECO:0000256" key="5">
    <source>
        <dbReference type="ARBA" id="ARBA00022975"/>
    </source>
</evidence>
<dbReference type="GO" id="GO:0004038">
    <property type="term" value="F:allantoinase activity"/>
    <property type="evidence" value="ECO:0007669"/>
    <property type="project" value="TreeGrafter"/>
</dbReference>
<dbReference type="eggNOG" id="COG0044">
    <property type="taxonomic scope" value="Bacteria"/>
</dbReference>
<evidence type="ECO:0000256" key="6">
    <source>
        <dbReference type="HAMAP-Rule" id="MF_00220"/>
    </source>
</evidence>
<protein>
    <recommendedName>
        <fullName evidence="6">Dihydroorotase</fullName>
        <shortName evidence="6">DHOase</shortName>
        <ecNumber evidence="6">3.5.2.3</ecNumber>
    </recommendedName>
</protein>
<comment type="catalytic activity">
    <reaction evidence="6">
        <text>(S)-dihydroorotate + H2O = N-carbamoyl-L-aspartate + H(+)</text>
        <dbReference type="Rhea" id="RHEA:24296"/>
        <dbReference type="ChEBI" id="CHEBI:15377"/>
        <dbReference type="ChEBI" id="CHEBI:15378"/>
        <dbReference type="ChEBI" id="CHEBI:30864"/>
        <dbReference type="ChEBI" id="CHEBI:32814"/>
        <dbReference type="EC" id="3.5.2.3"/>
    </reaction>
</comment>
<evidence type="ECO:0000256" key="3">
    <source>
        <dbReference type="ARBA" id="ARBA00022723"/>
    </source>
</evidence>
<feature type="binding site" evidence="6">
    <location>
        <position position="284"/>
    </location>
    <ligand>
        <name>substrate</name>
    </ligand>
</feature>
<feature type="binding site" evidence="6">
    <location>
        <position position="158"/>
    </location>
    <ligand>
        <name>Zn(2+)</name>
        <dbReference type="ChEBI" id="CHEBI:29105"/>
        <label>2</label>
    </ligand>
</feature>
<dbReference type="CDD" id="cd01317">
    <property type="entry name" value="DHOase_IIa"/>
    <property type="match status" value="1"/>
</dbReference>
<comment type="function">
    <text evidence="1 6">Catalyzes the reversible cyclization of carbamoyl aspartate to dihydroorotate.</text>
</comment>
<evidence type="ECO:0000313" key="9">
    <source>
        <dbReference type="Proteomes" id="UP000009047"/>
    </source>
</evidence>
<dbReference type="Gene3D" id="2.30.40.10">
    <property type="entry name" value="Urease, subunit C, domain 1"/>
    <property type="match status" value="1"/>
</dbReference>
<dbReference type="GO" id="GO:0044205">
    <property type="term" value="P:'de novo' UMP biosynthetic process"/>
    <property type="evidence" value="ECO:0007669"/>
    <property type="project" value="UniProtKB-UniRule"/>
</dbReference>
<dbReference type="GO" id="GO:0006145">
    <property type="term" value="P:purine nucleobase catabolic process"/>
    <property type="evidence" value="ECO:0007669"/>
    <property type="project" value="TreeGrafter"/>
</dbReference>
<dbReference type="STRING" id="644282.Deba_2655"/>
<evidence type="ECO:0000256" key="4">
    <source>
        <dbReference type="ARBA" id="ARBA00022801"/>
    </source>
</evidence>